<organism evidence="1 2">
    <name type="scientific">Vreelandella neptunia</name>
    <dbReference type="NCBI Taxonomy" id="115551"/>
    <lineage>
        <taxon>Bacteria</taxon>
        <taxon>Pseudomonadati</taxon>
        <taxon>Pseudomonadota</taxon>
        <taxon>Gammaproteobacteria</taxon>
        <taxon>Oceanospirillales</taxon>
        <taxon>Halomonadaceae</taxon>
        <taxon>Vreelandella</taxon>
    </lineage>
</organism>
<dbReference type="RefSeq" id="WP_223288949.1">
    <property type="nucleotide sequence ID" value="NZ_CP140255.1"/>
</dbReference>
<evidence type="ECO:0000313" key="2">
    <source>
        <dbReference type="Proteomes" id="UP001324794"/>
    </source>
</evidence>
<dbReference type="EMBL" id="CP140255">
    <property type="protein sequence ID" value="WQH11819.1"/>
    <property type="molecule type" value="Genomic_DNA"/>
</dbReference>
<evidence type="ECO:0008006" key="3">
    <source>
        <dbReference type="Google" id="ProtNLM"/>
    </source>
</evidence>
<name>A0ABZ0YI97_9GAMM</name>
<proteinExistence type="predicted"/>
<evidence type="ECO:0000313" key="1">
    <source>
        <dbReference type="EMBL" id="WQH11819.1"/>
    </source>
</evidence>
<sequence>MSGKLGSAALVADTLTTVYTVPDSNVATLNIALVNRGADPAKVRVAITDSVNPGDADWIEYDATIPALGGVMERTALVAGAGENIIIHSDVGSVSARVHGFEEAE</sequence>
<dbReference type="Proteomes" id="UP001324794">
    <property type="component" value="Chromosome"/>
</dbReference>
<gene>
    <name evidence="1" type="ORF">SR894_16900</name>
</gene>
<keyword evidence="2" id="KW-1185">Reference proteome</keyword>
<accession>A0ABZ0YI97</accession>
<reference evidence="1 2" key="1">
    <citation type="submission" date="2023-11" db="EMBL/GenBank/DDBJ databases">
        <title>MicrobeMod: A computational toolkit for identifying prokaryotic methylation and restriction-modification with nanopore sequencing.</title>
        <authorList>
            <person name="Crits-Christoph A."/>
            <person name="Kang S.C."/>
            <person name="Lee H."/>
            <person name="Ostrov N."/>
        </authorList>
    </citation>
    <scope>NUCLEOTIDE SEQUENCE [LARGE SCALE GENOMIC DNA]</scope>
    <source>
        <strain evidence="1 2">ATCC BAA-805</strain>
    </source>
</reference>
<protein>
    <recommendedName>
        <fullName evidence="3">CARDB domain-containing protein</fullName>
    </recommendedName>
</protein>